<evidence type="ECO:0000256" key="1">
    <source>
        <dbReference type="ARBA" id="ARBA00004123"/>
    </source>
</evidence>
<comment type="caution">
    <text evidence="7">The sequence shown here is derived from an EMBL/GenBank/DDBJ whole genome shotgun (WGS) entry which is preliminary data.</text>
</comment>
<gene>
    <name evidence="7" type="ORF">ALEPTO_LOCUS2196</name>
</gene>
<name>A0A9N8W8W1_9GLOM</name>
<feature type="region of interest" description="Disordered" evidence="5">
    <location>
        <begin position="221"/>
        <end position="247"/>
    </location>
</feature>
<keyword evidence="2" id="KW-0805">Transcription regulation</keyword>
<dbReference type="InterPro" id="IPR021740">
    <property type="entry name" value="Velvet"/>
</dbReference>
<accession>A0A9N8W8W1</accession>
<dbReference type="Proteomes" id="UP000789508">
    <property type="component" value="Unassembled WGS sequence"/>
</dbReference>
<evidence type="ECO:0000259" key="6">
    <source>
        <dbReference type="PROSITE" id="PS51821"/>
    </source>
</evidence>
<evidence type="ECO:0000256" key="3">
    <source>
        <dbReference type="ARBA" id="ARBA00023163"/>
    </source>
</evidence>
<dbReference type="GO" id="GO:0005634">
    <property type="term" value="C:nucleus"/>
    <property type="evidence" value="ECO:0007669"/>
    <property type="project" value="UniProtKB-SubCell"/>
</dbReference>
<feature type="domain" description="Velvet" evidence="6">
    <location>
        <begin position="16"/>
        <end position="219"/>
    </location>
</feature>
<dbReference type="AlphaFoldDB" id="A0A9N8W8W1"/>
<dbReference type="Pfam" id="PF11754">
    <property type="entry name" value="Velvet"/>
    <property type="match status" value="2"/>
</dbReference>
<evidence type="ECO:0000256" key="2">
    <source>
        <dbReference type="ARBA" id="ARBA00023015"/>
    </source>
</evidence>
<evidence type="ECO:0000256" key="4">
    <source>
        <dbReference type="ARBA" id="ARBA00023242"/>
    </source>
</evidence>
<sequence length="283" mass="31588">MSSRFSNLEKLEKPPGQEIRYSLIVTQHPIRARMCGFGEKDRRPIDPPPVVELLMTYQDGAPVPESSVDPSGFVVHANLWCHKKKEERSLVINPSSLPSSNGGRSTVISLNAPTSTRNLMGSTVSSAYMLKNHEGKQGIYFIFHDLSVRTEGAFTLQFSLTNISNILFGTCPGSTSSPVDAEVFSDPFQVFSAKKFPGMTGSTDLSIAFQKQGIKIAIRPKDRKRKTTKNLPNELNSNPDMSDKRTIDSKQTFNYYNSDTNMNEAVEDLQDEFGKKRRLLSTR</sequence>
<evidence type="ECO:0000256" key="5">
    <source>
        <dbReference type="SAM" id="MobiDB-lite"/>
    </source>
</evidence>
<evidence type="ECO:0000313" key="8">
    <source>
        <dbReference type="Proteomes" id="UP000789508"/>
    </source>
</evidence>
<evidence type="ECO:0000313" key="7">
    <source>
        <dbReference type="EMBL" id="CAG8475004.1"/>
    </source>
</evidence>
<dbReference type="InterPro" id="IPR037525">
    <property type="entry name" value="Velvet_dom"/>
</dbReference>
<reference evidence="7" key="1">
    <citation type="submission" date="2021-06" db="EMBL/GenBank/DDBJ databases">
        <authorList>
            <person name="Kallberg Y."/>
            <person name="Tangrot J."/>
            <person name="Rosling A."/>
        </authorList>
    </citation>
    <scope>NUCLEOTIDE SEQUENCE</scope>
    <source>
        <strain evidence="7">FL130A</strain>
    </source>
</reference>
<organism evidence="7 8">
    <name type="scientific">Ambispora leptoticha</name>
    <dbReference type="NCBI Taxonomy" id="144679"/>
    <lineage>
        <taxon>Eukaryota</taxon>
        <taxon>Fungi</taxon>
        <taxon>Fungi incertae sedis</taxon>
        <taxon>Mucoromycota</taxon>
        <taxon>Glomeromycotina</taxon>
        <taxon>Glomeromycetes</taxon>
        <taxon>Archaeosporales</taxon>
        <taxon>Ambisporaceae</taxon>
        <taxon>Ambispora</taxon>
    </lineage>
</organism>
<keyword evidence="3" id="KW-0804">Transcription</keyword>
<keyword evidence="4" id="KW-0539">Nucleus</keyword>
<dbReference type="PANTHER" id="PTHR33572">
    <property type="entry name" value="SPORE DEVELOPMENT REGULATOR VOSA"/>
    <property type="match status" value="1"/>
</dbReference>
<dbReference type="Gene3D" id="2.60.40.3960">
    <property type="entry name" value="Velvet domain"/>
    <property type="match status" value="1"/>
</dbReference>
<dbReference type="PANTHER" id="PTHR33572:SF3">
    <property type="entry name" value="VELVET COMPLEX SUBUNIT B"/>
    <property type="match status" value="1"/>
</dbReference>
<keyword evidence="8" id="KW-1185">Reference proteome</keyword>
<feature type="compositionally biased region" description="Polar residues" evidence="5">
    <location>
        <begin position="229"/>
        <end position="240"/>
    </location>
</feature>
<dbReference type="EMBL" id="CAJVPS010000304">
    <property type="protein sequence ID" value="CAG8475004.1"/>
    <property type="molecule type" value="Genomic_DNA"/>
</dbReference>
<dbReference type="PROSITE" id="PS51821">
    <property type="entry name" value="VELVET"/>
    <property type="match status" value="1"/>
</dbReference>
<protein>
    <submittedName>
        <fullName evidence="7">8393_t:CDS:1</fullName>
    </submittedName>
</protein>
<dbReference type="InterPro" id="IPR038491">
    <property type="entry name" value="Velvet_dom_sf"/>
</dbReference>
<proteinExistence type="predicted"/>
<comment type="subcellular location">
    <subcellularLocation>
        <location evidence="1">Nucleus</location>
    </subcellularLocation>
</comment>
<dbReference type="OrthoDB" id="3056235at2759"/>